<evidence type="ECO:0000256" key="1">
    <source>
        <dbReference type="SAM" id="SignalP"/>
    </source>
</evidence>
<dbReference type="EMBL" id="QXFU01004793">
    <property type="protein sequence ID" value="KAE8967039.1"/>
    <property type="molecule type" value="Genomic_DNA"/>
</dbReference>
<feature type="chain" id="PRO_5025516700" description="Secreted protein" evidence="1">
    <location>
        <begin position="20"/>
        <end position="129"/>
    </location>
</feature>
<accession>A0A6A3HB66</accession>
<sequence>MWEGVGMFLWNTVMLSVKAGTFSSVTPPLGHSNWRKFNTSWSTSASSSGGKRTNPHRQWLITAWYTRGAFFNPNCIRTHWKCPNGHTKAEISFARSVIRIAQNPLAIFRLMNDIALSKPINRSSIRGSG</sequence>
<feature type="signal peptide" evidence="1">
    <location>
        <begin position="1"/>
        <end position="19"/>
    </location>
</feature>
<proteinExistence type="predicted"/>
<organism evidence="2 3">
    <name type="scientific">Phytophthora rubi</name>
    <dbReference type="NCBI Taxonomy" id="129364"/>
    <lineage>
        <taxon>Eukaryota</taxon>
        <taxon>Sar</taxon>
        <taxon>Stramenopiles</taxon>
        <taxon>Oomycota</taxon>
        <taxon>Peronosporomycetes</taxon>
        <taxon>Peronosporales</taxon>
        <taxon>Peronosporaceae</taxon>
        <taxon>Phytophthora</taxon>
    </lineage>
</organism>
<evidence type="ECO:0000313" key="3">
    <source>
        <dbReference type="Proteomes" id="UP000435112"/>
    </source>
</evidence>
<dbReference type="AlphaFoldDB" id="A0A6A3HB66"/>
<evidence type="ECO:0008006" key="4">
    <source>
        <dbReference type="Google" id="ProtNLM"/>
    </source>
</evidence>
<dbReference type="OrthoDB" id="10324323at2759"/>
<comment type="caution">
    <text evidence="2">The sequence shown here is derived from an EMBL/GenBank/DDBJ whole genome shotgun (WGS) entry which is preliminary data.</text>
</comment>
<protein>
    <recommendedName>
        <fullName evidence="4">Secreted protein</fullName>
    </recommendedName>
</protein>
<name>A0A6A3HB66_9STRA</name>
<evidence type="ECO:0000313" key="2">
    <source>
        <dbReference type="EMBL" id="KAE8967039.1"/>
    </source>
</evidence>
<gene>
    <name evidence="2" type="ORF">PR002_g28184</name>
</gene>
<reference evidence="2 3" key="1">
    <citation type="submission" date="2018-09" db="EMBL/GenBank/DDBJ databases">
        <title>Genomic investigation of the strawberry pathogen Phytophthora fragariae indicates pathogenicity is determined by transcriptional variation in three key races.</title>
        <authorList>
            <person name="Adams T.M."/>
            <person name="Armitage A.D."/>
            <person name="Sobczyk M.K."/>
            <person name="Bates H.J."/>
            <person name="Dunwell J.M."/>
            <person name="Nellist C.F."/>
            <person name="Harrison R.J."/>
        </authorList>
    </citation>
    <scope>NUCLEOTIDE SEQUENCE [LARGE SCALE GENOMIC DNA]</scope>
    <source>
        <strain evidence="2 3">SCRP324</strain>
    </source>
</reference>
<dbReference type="Proteomes" id="UP000435112">
    <property type="component" value="Unassembled WGS sequence"/>
</dbReference>
<keyword evidence="1" id="KW-0732">Signal</keyword>